<dbReference type="AlphaFoldDB" id="A0AAD6VKR0"/>
<feature type="transmembrane region" description="Helical" evidence="1">
    <location>
        <begin position="56"/>
        <end position="74"/>
    </location>
</feature>
<evidence type="ECO:0000313" key="3">
    <source>
        <dbReference type="Proteomes" id="UP001219525"/>
    </source>
</evidence>
<organism evidence="2 3">
    <name type="scientific">Mycena pura</name>
    <dbReference type="NCBI Taxonomy" id="153505"/>
    <lineage>
        <taxon>Eukaryota</taxon>
        <taxon>Fungi</taxon>
        <taxon>Dikarya</taxon>
        <taxon>Basidiomycota</taxon>
        <taxon>Agaricomycotina</taxon>
        <taxon>Agaricomycetes</taxon>
        <taxon>Agaricomycetidae</taxon>
        <taxon>Agaricales</taxon>
        <taxon>Marasmiineae</taxon>
        <taxon>Mycenaceae</taxon>
        <taxon>Mycena</taxon>
    </lineage>
</organism>
<keyword evidence="1" id="KW-1133">Transmembrane helix</keyword>
<feature type="transmembrane region" description="Helical" evidence="1">
    <location>
        <begin position="223"/>
        <end position="240"/>
    </location>
</feature>
<feature type="transmembrane region" description="Helical" evidence="1">
    <location>
        <begin position="340"/>
        <end position="356"/>
    </location>
</feature>
<dbReference type="EMBL" id="JARJCW010000023">
    <property type="protein sequence ID" value="KAJ7212623.1"/>
    <property type="molecule type" value="Genomic_DNA"/>
</dbReference>
<proteinExistence type="predicted"/>
<feature type="transmembrane region" description="Helical" evidence="1">
    <location>
        <begin position="12"/>
        <end position="36"/>
    </location>
</feature>
<evidence type="ECO:0000313" key="2">
    <source>
        <dbReference type="EMBL" id="KAJ7212623.1"/>
    </source>
</evidence>
<feature type="transmembrane region" description="Helical" evidence="1">
    <location>
        <begin position="169"/>
        <end position="189"/>
    </location>
</feature>
<protein>
    <recommendedName>
        <fullName evidence="4">Transmembrane protein</fullName>
    </recommendedName>
</protein>
<evidence type="ECO:0000256" key="1">
    <source>
        <dbReference type="SAM" id="Phobius"/>
    </source>
</evidence>
<accession>A0AAD6VKR0</accession>
<feature type="transmembrane region" description="Helical" evidence="1">
    <location>
        <begin position="247"/>
        <end position="264"/>
    </location>
</feature>
<comment type="caution">
    <text evidence="2">The sequence shown here is derived from an EMBL/GenBank/DDBJ whole genome shotgun (WGS) entry which is preliminary data.</text>
</comment>
<reference evidence="2" key="1">
    <citation type="submission" date="2023-03" db="EMBL/GenBank/DDBJ databases">
        <title>Massive genome expansion in bonnet fungi (Mycena s.s.) driven by repeated elements and novel gene families across ecological guilds.</title>
        <authorList>
            <consortium name="Lawrence Berkeley National Laboratory"/>
            <person name="Harder C.B."/>
            <person name="Miyauchi S."/>
            <person name="Viragh M."/>
            <person name="Kuo A."/>
            <person name="Thoen E."/>
            <person name="Andreopoulos B."/>
            <person name="Lu D."/>
            <person name="Skrede I."/>
            <person name="Drula E."/>
            <person name="Henrissat B."/>
            <person name="Morin E."/>
            <person name="Kohler A."/>
            <person name="Barry K."/>
            <person name="LaButti K."/>
            <person name="Morin E."/>
            <person name="Salamov A."/>
            <person name="Lipzen A."/>
            <person name="Mereny Z."/>
            <person name="Hegedus B."/>
            <person name="Baldrian P."/>
            <person name="Stursova M."/>
            <person name="Weitz H."/>
            <person name="Taylor A."/>
            <person name="Grigoriev I.V."/>
            <person name="Nagy L.G."/>
            <person name="Martin F."/>
            <person name="Kauserud H."/>
        </authorList>
    </citation>
    <scope>NUCLEOTIDE SEQUENCE</scope>
    <source>
        <strain evidence="2">9144</strain>
    </source>
</reference>
<keyword evidence="3" id="KW-1185">Reference proteome</keyword>
<keyword evidence="1" id="KW-0472">Membrane</keyword>
<name>A0AAD6VKR0_9AGAR</name>
<gene>
    <name evidence="2" type="ORF">GGX14DRAFT_564374</name>
</gene>
<evidence type="ECO:0008006" key="4">
    <source>
        <dbReference type="Google" id="ProtNLM"/>
    </source>
</evidence>
<dbReference type="Proteomes" id="UP001219525">
    <property type="component" value="Unassembled WGS sequence"/>
</dbReference>
<sequence length="415" mass="44893">MPRRQNRNQRPTGCASSCCGIYFIVLCVLSIFGAIFRTKQTLLKEKELLSSITENTPISGFYGPGAWWVLLITLGMTHGHTLTSLVNAEEESPPEWDYDLIGASAYVVAAAIDLMHKGRLVAQLGDNASESTLLPALLCAERVVAVGTGSSLFSIATAAYRGRSVFRTVAVAIIPLIFALIASGFSASAHQAIQKTVPVLWCRLHDGSELGKYDVTPLTLPDFPAMVFIGISYLPSVWWAHAFWRTAAASSCMGSIVAFVGSLWGRKGLRVACGSALGAGLVVALFFCLFPLIAAPFVIMGAIKWFFTWVVFWWPIYILAWFPQMGFFPLTAMSVLDMDQIAALLGIVVVAAIRMLRPVCEARRLGSRLGRASAHELAPLLPVSRPSDQLKADEEVNVITHEGTPGAASDRGDDV</sequence>
<keyword evidence="1" id="KW-0812">Transmembrane</keyword>
<feature type="transmembrane region" description="Helical" evidence="1">
    <location>
        <begin position="276"/>
        <end position="299"/>
    </location>
</feature>
<feature type="transmembrane region" description="Helical" evidence="1">
    <location>
        <begin position="306"/>
        <end position="328"/>
    </location>
</feature>